<evidence type="ECO:0000313" key="2">
    <source>
        <dbReference type="EMBL" id="TVY92830.1"/>
    </source>
</evidence>
<keyword evidence="3" id="KW-1185">Reference proteome</keyword>
<name>A0A559MIP6_9HELO</name>
<dbReference type="CDD" id="cd04301">
    <property type="entry name" value="NAT_SF"/>
    <property type="match status" value="1"/>
</dbReference>
<dbReference type="EMBL" id="QGML01000239">
    <property type="protein sequence ID" value="TVY92830.1"/>
    <property type="molecule type" value="Genomic_DNA"/>
</dbReference>
<dbReference type="GO" id="GO:0016747">
    <property type="term" value="F:acyltransferase activity, transferring groups other than amino-acyl groups"/>
    <property type="evidence" value="ECO:0007669"/>
    <property type="project" value="InterPro"/>
</dbReference>
<sequence length="204" mass="22672">MPFEIVQIPRDDESIHTFVERYKEFRLLSLKVAPEAFGSTLERELAFTDKTWYDRLANPKAVTFLALQEGRVIGSLTTVGPLPFGPDESSASSNPWNSLDGEIPEDLKESHWRINGMFILPEVRRQGVAKALIEKGVKFGSEEASRTERTFAGSIVVDADNPAAKTLYQRAGYVVIKEESHSPGSSRTVLLMKYSPSPVANTLN</sequence>
<dbReference type="PROSITE" id="PS51186">
    <property type="entry name" value="GNAT"/>
    <property type="match status" value="1"/>
</dbReference>
<dbReference type="InterPro" id="IPR000182">
    <property type="entry name" value="GNAT_dom"/>
</dbReference>
<dbReference type="Pfam" id="PF00583">
    <property type="entry name" value="Acetyltransf_1"/>
    <property type="match status" value="1"/>
</dbReference>
<dbReference type="AlphaFoldDB" id="A0A559MIP6"/>
<comment type="caution">
    <text evidence="2">The sequence shown here is derived from an EMBL/GenBank/DDBJ whole genome shotgun (WGS) entry which is preliminary data.</text>
</comment>
<evidence type="ECO:0000313" key="3">
    <source>
        <dbReference type="Proteomes" id="UP000315522"/>
    </source>
</evidence>
<dbReference type="Proteomes" id="UP000315522">
    <property type="component" value="Unassembled WGS sequence"/>
</dbReference>
<dbReference type="InterPro" id="IPR016181">
    <property type="entry name" value="Acyl_CoA_acyltransferase"/>
</dbReference>
<evidence type="ECO:0000259" key="1">
    <source>
        <dbReference type="PROSITE" id="PS51186"/>
    </source>
</evidence>
<gene>
    <name evidence="2" type="ORF">LAWI1_G003922</name>
</gene>
<proteinExistence type="predicted"/>
<dbReference type="Gene3D" id="3.40.630.30">
    <property type="match status" value="1"/>
</dbReference>
<organism evidence="2 3">
    <name type="scientific">Lachnellula willkommii</name>
    <dbReference type="NCBI Taxonomy" id="215461"/>
    <lineage>
        <taxon>Eukaryota</taxon>
        <taxon>Fungi</taxon>
        <taxon>Dikarya</taxon>
        <taxon>Ascomycota</taxon>
        <taxon>Pezizomycotina</taxon>
        <taxon>Leotiomycetes</taxon>
        <taxon>Helotiales</taxon>
        <taxon>Lachnaceae</taxon>
        <taxon>Lachnellula</taxon>
    </lineage>
</organism>
<feature type="domain" description="N-acetyltransferase" evidence="1">
    <location>
        <begin position="23"/>
        <end position="197"/>
    </location>
</feature>
<accession>A0A559MIP6</accession>
<reference evidence="2 3" key="1">
    <citation type="submission" date="2018-05" db="EMBL/GenBank/DDBJ databases">
        <title>Genome sequencing and assembly of the regulated plant pathogen Lachnellula willkommii and related sister species for the development of diagnostic species identification markers.</title>
        <authorList>
            <person name="Giroux E."/>
            <person name="Bilodeau G."/>
        </authorList>
    </citation>
    <scope>NUCLEOTIDE SEQUENCE [LARGE SCALE GENOMIC DNA]</scope>
    <source>
        <strain evidence="2 3">CBS 172.35</strain>
    </source>
</reference>
<dbReference type="SUPFAM" id="SSF55729">
    <property type="entry name" value="Acyl-CoA N-acyltransferases (Nat)"/>
    <property type="match status" value="1"/>
</dbReference>
<protein>
    <recommendedName>
        <fullName evidence="1">N-acetyltransferase domain-containing protein</fullName>
    </recommendedName>
</protein>